<dbReference type="EMBL" id="BKCJ011358664">
    <property type="protein sequence ID" value="GFD25179.1"/>
    <property type="molecule type" value="Genomic_DNA"/>
</dbReference>
<reference evidence="2" key="1">
    <citation type="journal article" date="2019" name="Sci. Rep.">
        <title>Draft genome of Tanacetum cinerariifolium, the natural source of mosquito coil.</title>
        <authorList>
            <person name="Yamashiro T."/>
            <person name="Shiraishi A."/>
            <person name="Satake H."/>
            <person name="Nakayama K."/>
        </authorList>
    </citation>
    <scope>NUCLEOTIDE SEQUENCE</scope>
</reference>
<accession>A0A699UVJ2</accession>
<sequence>MENTVPNVRPTKSTSTATTAVDLQQQKQLYLRMKSDLQAQVVDLKLWDVLKAKFEKSFAVGSFLDDAHRKRDHDDHQGDDATLEGEKSAKRKKTSK</sequence>
<protein>
    <submittedName>
        <fullName evidence="2">Uncharacterized protein</fullName>
    </submittedName>
</protein>
<name>A0A699UVJ2_TANCI</name>
<feature type="non-terminal residue" evidence="2">
    <location>
        <position position="96"/>
    </location>
</feature>
<feature type="region of interest" description="Disordered" evidence="1">
    <location>
        <begin position="65"/>
        <end position="96"/>
    </location>
</feature>
<organism evidence="2">
    <name type="scientific">Tanacetum cinerariifolium</name>
    <name type="common">Dalmatian daisy</name>
    <name type="synonym">Chrysanthemum cinerariifolium</name>
    <dbReference type="NCBI Taxonomy" id="118510"/>
    <lineage>
        <taxon>Eukaryota</taxon>
        <taxon>Viridiplantae</taxon>
        <taxon>Streptophyta</taxon>
        <taxon>Embryophyta</taxon>
        <taxon>Tracheophyta</taxon>
        <taxon>Spermatophyta</taxon>
        <taxon>Magnoliopsida</taxon>
        <taxon>eudicotyledons</taxon>
        <taxon>Gunneridae</taxon>
        <taxon>Pentapetalae</taxon>
        <taxon>asterids</taxon>
        <taxon>campanulids</taxon>
        <taxon>Asterales</taxon>
        <taxon>Asteraceae</taxon>
        <taxon>Asteroideae</taxon>
        <taxon>Anthemideae</taxon>
        <taxon>Anthemidinae</taxon>
        <taxon>Tanacetum</taxon>
    </lineage>
</organism>
<gene>
    <name evidence="2" type="ORF">Tci_897148</name>
</gene>
<proteinExistence type="predicted"/>
<comment type="caution">
    <text evidence="2">The sequence shown here is derived from an EMBL/GenBank/DDBJ whole genome shotgun (WGS) entry which is preliminary data.</text>
</comment>
<feature type="compositionally biased region" description="Basic and acidic residues" evidence="1">
    <location>
        <begin position="65"/>
        <end position="88"/>
    </location>
</feature>
<dbReference type="AlphaFoldDB" id="A0A699UVJ2"/>
<evidence type="ECO:0000313" key="2">
    <source>
        <dbReference type="EMBL" id="GFD25179.1"/>
    </source>
</evidence>
<evidence type="ECO:0000256" key="1">
    <source>
        <dbReference type="SAM" id="MobiDB-lite"/>
    </source>
</evidence>